<feature type="domain" description="Autotransporter" evidence="1">
    <location>
        <begin position="762"/>
        <end position="1046"/>
    </location>
</feature>
<dbReference type="InterPro" id="IPR012332">
    <property type="entry name" value="Autotransporter_pectin_lyase_C"/>
</dbReference>
<keyword evidence="3" id="KW-1185">Reference proteome</keyword>
<dbReference type="SMART" id="SM00869">
    <property type="entry name" value="Autotransporter"/>
    <property type="match status" value="1"/>
</dbReference>
<dbReference type="RefSeq" id="WP_177175088.1">
    <property type="nucleotide sequence ID" value="NZ_FNSL01000001.1"/>
</dbReference>
<dbReference type="EMBL" id="FNSL01000001">
    <property type="protein sequence ID" value="SEB73172.1"/>
    <property type="molecule type" value="Genomic_DNA"/>
</dbReference>
<reference evidence="3" key="1">
    <citation type="submission" date="2016-10" db="EMBL/GenBank/DDBJ databases">
        <authorList>
            <person name="Varghese N."/>
            <person name="Submissions S."/>
        </authorList>
    </citation>
    <scope>NUCLEOTIDE SEQUENCE [LARGE SCALE GENOMIC DNA]</scope>
    <source>
        <strain evidence="3">ES.061</strain>
    </source>
</reference>
<evidence type="ECO:0000313" key="3">
    <source>
        <dbReference type="Proteomes" id="UP000199064"/>
    </source>
</evidence>
<gene>
    <name evidence="2" type="ORF">SAMN05216452_2957</name>
</gene>
<dbReference type="Pfam" id="PF18883">
    <property type="entry name" value="AC_1"/>
    <property type="match status" value="1"/>
</dbReference>
<dbReference type="Proteomes" id="UP000199064">
    <property type="component" value="Unassembled WGS sequence"/>
</dbReference>
<dbReference type="InterPro" id="IPR005546">
    <property type="entry name" value="Autotransporte_beta"/>
</dbReference>
<accession>A0A1H4LSJ8</accession>
<dbReference type="CDD" id="cd01344">
    <property type="entry name" value="PL2_Passenger_AT"/>
    <property type="match status" value="1"/>
</dbReference>
<proteinExistence type="predicted"/>
<evidence type="ECO:0000259" key="1">
    <source>
        <dbReference type="PROSITE" id="PS51208"/>
    </source>
</evidence>
<dbReference type="Pfam" id="PF03797">
    <property type="entry name" value="Autotransporter"/>
    <property type="match status" value="1"/>
</dbReference>
<name>A0A1H4LSJ8_9HYPH</name>
<sequence length="1046" mass="105636">MATNGSVCSSSASNLSHASISPVVAGTGGQLTLTAPMVTALGSGSVGRLIRATDPNSSILFQGGLSGQLTSAGSNLIGILVDGSGAVFVVNGDASLSALSASAMGMVVRNGGSASVKGAYASVAGDDGLSAEGPNAVINLNGQSVSILTTADMARGIVAEDGGKVFVQPAAGSGAADGNALIILNNPGATVRTNGDGSNAIEAKSSSGNARVELLGGVVVTGADGSADDAEGLYALVNGGSGQASVLMSGGSVTTNGENADGIVAYTDVFFFAGDSTVTMTGGVVNANGDGSSGIVSQTGVFSGADASVFQTGGTIRTTGGTAGGLYQNSAGILALSAGSGTTRIIQSGGLVETTGDEAHGLYGVSISGDVVIQQGPGGRVMTGGADADGVHATVLGGTFDLDIGGLVQGGSGNAAGIHTIGASGTLDVSETGQVGALSGVALLDEAGDITVVSRGLIQGDILTNDGSDRVTLAPASETTGRLVLGDGSDTLTVEGTADVSGVTLFDGGDDIGQGDGYVDNLNFVGGTRTVDAGLLINWERISLLGGVDLGLSGSSLLVGNGGAPQNGLLVNGGSVLRFVEPSFTVMGDLWNAGTVSLVQGSPDSTLTVTPGGTGNYIGAGGVLALDTVLESDSAPSDRLIVDGVSAIGGSGIAVSNAGGSGDLTSGDGILVVEAVNGGTTAANAFYASGPIAAGPFEYLLFRGDAGGAGENWYLRSRVIDPVLRSEVPGHIMAPELAYRMGLAEIGTFHERRGDQRLLDAAKEEYTLLWTRFFAQGTGFQQGGILADSSFNMQPRFEGRIAGFQVGTDLAGVLHENGALDQLGIFAGIGQGMGKVHGNVLLENQVRTGTMDLRSFHMGGYWTRTTPSGGYIDAIGLVDLIRGDVSSDRGVTSDVRGVGLAASIEAGQRFDFAENWSIEPQAQLIWRRVRLDDANDGYSRIHYGSISELTGRLGARVERRVVREKSEYTLHAGINFWHTWSHRNEARFNQWQLSGDQEASYLELNAGVTARLDETTSVFANLKYDIGLGDQSRNALGGQLGLQVEF</sequence>
<dbReference type="InterPro" id="IPR036709">
    <property type="entry name" value="Autotransporte_beta_dom_sf"/>
</dbReference>
<dbReference type="SUPFAM" id="SSF103515">
    <property type="entry name" value="Autotransporter"/>
    <property type="match status" value="1"/>
</dbReference>
<dbReference type="InterPro" id="IPR011050">
    <property type="entry name" value="Pectin_lyase_fold/virulence"/>
</dbReference>
<dbReference type="AlphaFoldDB" id="A0A1H4LSJ8"/>
<dbReference type="Gene3D" id="2.40.128.130">
    <property type="entry name" value="Autotransporter beta-domain"/>
    <property type="match status" value="1"/>
</dbReference>
<organism evidence="2 3">
    <name type="scientific">Nitratireductor aquibiodomus</name>
    <dbReference type="NCBI Taxonomy" id="204799"/>
    <lineage>
        <taxon>Bacteria</taxon>
        <taxon>Pseudomonadati</taxon>
        <taxon>Pseudomonadota</taxon>
        <taxon>Alphaproteobacteria</taxon>
        <taxon>Hyphomicrobiales</taxon>
        <taxon>Phyllobacteriaceae</taxon>
        <taxon>Nitratireductor</taxon>
    </lineage>
</organism>
<dbReference type="InterPro" id="IPR043990">
    <property type="entry name" value="AC_1"/>
</dbReference>
<dbReference type="PROSITE" id="PS51208">
    <property type="entry name" value="AUTOTRANSPORTER"/>
    <property type="match status" value="1"/>
</dbReference>
<dbReference type="Gene3D" id="2.160.20.20">
    <property type="match status" value="1"/>
</dbReference>
<dbReference type="SUPFAM" id="SSF51126">
    <property type="entry name" value="Pectin lyase-like"/>
    <property type="match status" value="1"/>
</dbReference>
<evidence type="ECO:0000313" key="2">
    <source>
        <dbReference type="EMBL" id="SEB73172.1"/>
    </source>
</evidence>
<protein>
    <submittedName>
        <fullName evidence="2">Type V secretory pathway, adhesin AidA</fullName>
    </submittedName>
</protein>